<dbReference type="STRING" id="35608.A0A2U1NRC2"/>
<evidence type="ECO:0000313" key="7">
    <source>
        <dbReference type="EMBL" id="PWA76018.1"/>
    </source>
</evidence>
<protein>
    <recommendedName>
        <fullName evidence="3">chorismate synthase</fullName>
        <ecNumber evidence="3">4.2.3.5</ecNumber>
    </recommendedName>
</protein>
<comment type="similarity">
    <text evidence="2">Belongs to the chorismate synthase family.</text>
</comment>
<keyword evidence="6" id="KW-0456">Lyase</keyword>
<dbReference type="Pfam" id="PF01264">
    <property type="entry name" value="Chorismate_synt"/>
    <property type="match status" value="1"/>
</dbReference>
<evidence type="ECO:0000256" key="5">
    <source>
        <dbReference type="ARBA" id="ARBA00023141"/>
    </source>
</evidence>
<keyword evidence="5" id="KW-0057">Aromatic amino acid biosynthesis</keyword>
<dbReference type="Proteomes" id="UP000245207">
    <property type="component" value="Unassembled WGS sequence"/>
</dbReference>
<evidence type="ECO:0000313" key="8">
    <source>
        <dbReference type="Proteomes" id="UP000245207"/>
    </source>
</evidence>
<sequence length="347" mass="39757">MGMPYLNFNVTGSIWILNLVGNTGTANSTPLEFRGRTSEARGITYDSTFKKKLHTTTLFFVQKVMLIHAVNTNTYAYMNRADVQEAIHANVTKHDHTWEPCSKYQHNCFRILFLTPKEDNTEQETDGVWPFHYIDEQLILDIFDPDIKVAVQGCAYVRQPEIKAAGSSYGNYFRVTTFGESGGGGVSCIIDGCPSKIPLSEANLQVDLDRRYYLGHHSSFLLHHPFSHGAYVNGVSSSWIDKIVSPKYTSSGKWVADCQKKKVVADYNWAVKNKKMEQRISACVKKIKKFIRQMYLTFLKTQNIRHMPFYGELRKNVQRHSIHLLWKNCILKLRSFSRYTCPILFGG</sequence>
<dbReference type="GO" id="GO:0010181">
    <property type="term" value="F:FMN binding"/>
    <property type="evidence" value="ECO:0007669"/>
    <property type="project" value="TreeGrafter"/>
</dbReference>
<comment type="pathway">
    <text evidence="1">Metabolic intermediate biosynthesis; chorismate biosynthesis; chorismate from D-erythrose 4-phosphate and phosphoenolpyruvate: step 7/7.</text>
</comment>
<dbReference type="AlphaFoldDB" id="A0A2U1NRC2"/>
<dbReference type="Gene3D" id="6.10.250.940">
    <property type="match status" value="1"/>
</dbReference>
<evidence type="ECO:0000256" key="4">
    <source>
        <dbReference type="ARBA" id="ARBA00022605"/>
    </source>
</evidence>
<dbReference type="EC" id="4.2.3.5" evidence="3"/>
<dbReference type="GO" id="GO:0009073">
    <property type="term" value="P:aromatic amino acid family biosynthetic process"/>
    <property type="evidence" value="ECO:0007669"/>
    <property type="project" value="UniProtKB-KW"/>
</dbReference>
<proteinExistence type="inferred from homology"/>
<organism evidence="7 8">
    <name type="scientific">Artemisia annua</name>
    <name type="common">Sweet wormwood</name>
    <dbReference type="NCBI Taxonomy" id="35608"/>
    <lineage>
        <taxon>Eukaryota</taxon>
        <taxon>Viridiplantae</taxon>
        <taxon>Streptophyta</taxon>
        <taxon>Embryophyta</taxon>
        <taxon>Tracheophyta</taxon>
        <taxon>Spermatophyta</taxon>
        <taxon>Magnoliopsida</taxon>
        <taxon>eudicotyledons</taxon>
        <taxon>Gunneridae</taxon>
        <taxon>Pentapetalae</taxon>
        <taxon>asterids</taxon>
        <taxon>campanulids</taxon>
        <taxon>Asterales</taxon>
        <taxon>Asteraceae</taxon>
        <taxon>Asteroideae</taxon>
        <taxon>Anthemideae</taxon>
        <taxon>Artemisiinae</taxon>
        <taxon>Artemisia</taxon>
    </lineage>
</organism>
<dbReference type="PANTHER" id="PTHR21085">
    <property type="entry name" value="CHORISMATE SYNTHASE"/>
    <property type="match status" value="1"/>
</dbReference>
<accession>A0A2U1NRC2</accession>
<dbReference type="GO" id="GO:0009423">
    <property type="term" value="P:chorismate biosynthetic process"/>
    <property type="evidence" value="ECO:0007669"/>
    <property type="project" value="TreeGrafter"/>
</dbReference>
<dbReference type="PANTHER" id="PTHR21085:SF0">
    <property type="entry name" value="CHORISMATE SYNTHASE"/>
    <property type="match status" value="1"/>
</dbReference>
<evidence type="ECO:0000256" key="1">
    <source>
        <dbReference type="ARBA" id="ARBA00005044"/>
    </source>
</evidence>
<dbReference type="InterPro" id="IPR035904">
    <property type="entry name" value="Chorismate_synth_AroC_sf"/>
</dbReference>
<name>A0A2U1NRC2_ARTAN</name>
<dbReference type="InterPro" id="IPR000453">
    <property type="entry name" value="Chorismate_synth"/>
</dbReference>
<dbReference type="SUPFAM" id="SSF103263">
    <property type="entry name" value="Chorismate synthase, AroC"/>
    <property type="match status" value="1"/>
</dbReference>
<evidence type="ECO:0000256" key="3">
    <source>
        <dbReference type="ARBA" id="ARBA00013036"/>
    </source>
</evidence>
<dbReference type="EMBL" id="PKPP01002323">
    <property type="protein sequence ID" value="PWA76018.1"/>
    <property type="molecule type" value="Genomic_DNA"/>
</dbReference>
<evidence type="ECO:0000256" key="6">
    <source>
        <dbReference type="ARBA" id="ARBA00023239"/>
    </source>
</evidence>
<dbReference type="Gene3D" id="3.60.150.10">
    <property type="entry name" value="Chorismate synthase AroC"/>
    <property type="match status" value="1"/>
</dbReference>
<evidence type="ECO:0000256" key="2">
    <source>
        <dbReference type="ARBA" id="ARBA00008014"/>
    </source>
</evidence>
<comment type="caution">
    <text evidence="7">The sequence shown here is derived from an EMBL/GenBank/DDBJ whole genome shotgun (WGS) entry which is preliminary data.</text>
</comment>
<reference evidence="7 8" key="1">
    <citation type="journal article" date="2018" name="Mol. Plant">
        <title>The genome of Artemisia annua provides insight into the evolution of Asteraceae family and artemisinin biosynthesis.</title>
        <authorList>
            <person name="Shen Q."/>
            <person name="Zhang L."/>
            <person name="Liao Z."/>
            <person name="Wang S."/>
            <person name="Yan T."/>
            <person name="Shi P."/>
            <person name="Liu M."/>
            <person name="Fu X."/>
            <person name="Pan Q."/>
            <person name="Wang Y."/>
            <person name="Lv Z."/>
            <person name="Lu X."/>
            <person name="Zhang F."/>
            <person name="Jiang W."/>
            <person name="Ma Y."/>
            <person name="Chen M."/>
            <person name="Hao X."/>
            <person name="Li L."/>
            <person name="Tang Y."/>
            <person name="Lv G."/>
            <person name="Zhou Y."/>
            <person name="Sun X."/>
            <person name="Brodelius P.E."/>
            <person name="Rose J.K.C."/>
            <person name="Tang K."/>
        </authorList>
    </citation>
    <scope>NUCLEOTIDE SEQUENCE [LARGE SCALE GENOMIC DNA]</scope>
    <source>
        <strain evidence="8">cv. Huhao1</strain>
        <tissue evidence="7">Leaf</tissue>
    </source>
</reference>
<gene>
    <name evidence="7" type="ORF">CTI12_AA237690</name>
</gene>
<dbReference type="GO" id="GO:0005829">
    <property type="term" value="C:cytosol"/>
    <property type="evidence" value="ECO:0007669"/>
    <property type="project" value="TreeGrafter"/>
</dbReference>
<dbReference type="GO" id="GO:0004107">
    <property type="term" value="F:chorismate synthase activity"/>
    <property type="evidence" value="ECO:0007669"/>
    <property type="project" value="UniProtKB-EC"/>
</dbReference>
<keyword evidence="8" id="KW-1185">Reference proteome</keyword>
<keyword evidence="4" id="KW-0028">Amino-acid biosynthesis</keyword>
<dbReference type="GO" id="GO:0008652">
    <property type="term" value="P:amino acid biosynthetic process"/>
    <property type="evidence" value="ECO:0007669"/>
    <property type="project" value="UniProtKB-KW"/>
</dbReference>
<dbReference type="OrthoDB" id="1728977at2759"/>